<sequence>MVFFKRLSRSRSNSQSYVDSYDSRHDSKTNSASYDDKYAVAPQVQSPTDLEHDQGVPIRSASNAAPPQLADPVPKDTSQSQDMYARRDRPTEVSSQDRYQYRDQSTGRQNMSNGYGASAGGGYDSAPSSAHKTGTAGAPDLLLQAFNQAIRPYSDKIENLEGEVADLKAYIDALERQRGEVHAWIDKRGLRPDVPASIAQVMDQSSHQASPTHAAATLNAQLDRKITIVNFDLHRLQDDLNDSLPTPSFSACMLKFLPDIGRLSSLPSGPRYAFDLLLKLGGNLNSHGGLENGDEEDLRERRAFYGRLDDAMVDVAKGRFREEGDSWGVQREIKRIEKTGAYLRNWGVEPYFPNTLEVMREGNGHGQVPTSAGAASPPDYN</sequence>
<feature type="region of interest" description="Disordered" evidence="1">
    <location>
        <begin position="1"/>
        <end position="135"/>
    </location>
</feature>
<dbReference type="GeneID" id="71988283"/>
<evidence type="ECO:0000313" key="3">
    <source>
        <dbReference type="Proteomes" id="UP000756132"/>
    </source>
</evidence>
<organism evidence="2 3">
    <name type="scientific">Passalora fulva</name>
    <name type="common">Tomato leaf mold</name>
    <name type="synonym">Cladosporium fulvum</name>
    <dbReference type="NCBI Taxonomy" id="5499"/>
    <lineage>
        <taxon>Eukaryota</taxon>
        <taxon>Fungi</taxon>
        <taxon>Dikarya</taxon>
        <taxon>Ascomycota</taxon>
        <taxon>Pezizomycotina</taxon>
        <taxon>Dothideomycetes</taxon>
        <taxon>Dothideomycetidae</taxon>
        <taxon>Mycosphaerellales</taxon>
        <taxon>Mycosphaerellaceae</taxon>
        <taxon>Fulvia</taxon>
    </lineage>
</organism>
<dbReference type="Proteomes" id="UP000756132">
    <property type="component" value="Chromosome 3"/>
</dbReference>
<accession>A0A9Q8LBV8</accession>
<reference evidence="2" key="2">
    <citation type="journal article" date="2022" name="Microb. Genom.">
        <title>A chromosome-scale genome assembly of the tomato pathogen Cladosporium fulvum reveals a compartmentalized genome architecture and the presence of a dispensable chromosome.</title>
        <authorList>
            <person name="Zaccaron A.Z."/>
            <person name="Chen L.H."/>
            <person name="Samaras A."/>
            <person name="Stergiopoulos I."/>
        </authorList>
    </citation>
    <scope>NUCLEOTIDE SEQUENCE</scope>
    <source>
        <strain evidence="2">Race5_Kim</strain>
    </source>
</reference>
<dbReference type="AlphaFoldDB" id="A0A9Q8LBV8"/>
<evidence type="ECO:0000256" key="1">
    <source>
        <dbReference type="SAM" id="MobiDB-lite"/>
    </source>
</evidence>
<dbReference type="RefSeq" id="XP_047759012.1">
    <property type="nucleotide sequence ID" value="XM_047907553.1"/>
</dbReference>
<feature type="region of interest" description="Disordered" evidence="1">
    <location>
        <begin position="362"/>
        <end position="381"/>
    </location>
</feature>
<dbReference type="OrthoDB" id="5296889at2759"/>
<name>A0A9Q8LBV8_PASFU</name>
<evidence type="ECO:0000313" key="2">
    <source>
        <dbReference type="EMBL" id="UJO14646.1"/>
    </source>
</evidence>
<protein>
    <submittedName>
        <fullName evidence="2">Uncharacterized protein</fullName>
    </submittedName>
</protein>
<gene>
    <name evidence="2" type="ORF">CLAFUR5_08405</name>
</gene>
<feature type="compositionally biased region" description="Basic and acidic residues" evidence="1">
    <location>
        <begin position="21"/>
        <end position="38"/>
    </location>
</feature>
<dbReference type="EMBL" id="CP090165">
    <property type="protein sequence ID" value="UJO14646.1"/>
    <property type="molecule type" value="Genomic_DNA"/>
</dbReference>
<proteinExistence type="predicted"/>
<reference evidence="2" key="1">
    <citation type="submission" date="2021-12" db="EMBL/GenBank/DDBJ databases">
        <authorList>
            <person name="Zaccaron A."/>
            <person name="Stergiopoulos I."/>
        </authorList>
    </citation>
    <scope>NUCLEOTIDE SEQUENCE</scope>
    <source>
        <strain evidence="2">Race5_Kim</strain>
    </source>
</reference>
<keyword evidence="3" id="KW-1185">Reference proteome</keyword>
<dbReference type="KEGG" id="ffu:CLAFUR5_08405"/>
<feature type="compositionally biased region" description="Polar residues" evidence="1">
    <location>
        <begin position="92"/>
        <end position="111"/>
    </location>
</feature>